<evidence type="ECO:0000256" key="1">
    <source>
        <dbReference type="ARBA" id="ARBA00023002"/>
    </source>
</evidence>
<evidence type="ECO:0000313" key="3">
    <source>
        <dbReference type="EMBL" id="MBI4726129.1"/>
    </source>
</evidence>
<dbReference type="PANTHER" id="PTHR13847:SF287">
    <property type="entry name" value="FAD-DEPENDENT OXIDOREDUCTASE DOMAIN-CONTAINING PROTEIN 1"/>
    <property type="match status" value="1"/>
</dbReference>
<dbReference type="SUPFAM" id="SSF54373">
    <property type="entry name" value="FAD-linked reductases, C-terminal domain"/>
    <property type="match status" value="1"/>
</dbReference>
<feature type="domain" description="FAD dependent oxidoreductase" evidence="2">
    <location>
        <begin position="6"/>
        <end position="351"/>
    </location>
</feature>
<dbReference type="EMBL" id="JACQXR010000033">
    <property type="protein sequence ID" value="MBI4726129.1"/>
    <property type="molecule type" value="Genomic_DNA"/>
</dbReference>
<dbReference type="GO" id="GO:0005737">
    <property type="term" value="C:cytoplasm"/>
    <property type="evidence" value="ECO:0007669"/>
    <property type="project" value="TreeGrafter"/>
</dbReference>
<organism evidence="3 4">
    <name type="scientific">candidate division TA06 bacterium</name>
    <dbReference type="NCBI Taxonomy" id="2250710"/>
    <lineage>
        <taxon>Bacteria</taxon>
        <taxon>Bacteria division TA06</taxon>
    </lineage>
</organism>
<dbReference type="Pfam" id="PF01266">
    <property type="entry name" value="DAO"/>
    <property type="match status" value="1"/>
</dbReference>
<sequence>MSNTSDAVIIGGGIIGTACGYYLSRKGLKVSIVEQGFLCSGSTGRCIGGIRQQFTSPGSIKLMMESVQHFKEMEQELGVDVHWHNGGYLFLAHSPEKKQAFLSNIAVQQAAGLKDVGWVNAGECREIAPGLDISGLWGGSYCPSDGQAYPFAVVQGYAEKIKKSGGSIYTFFQVSQILQQGGKVTGVKTENGQEFSAGAVINAAGAWSKDIGRMAGIEIPVEAERHEALITEGVEYLGIPMLVDYRADGGYFQQYRHNGQFIGCYSPVPNVPGHSVDSTFEFLHEMPKRMLKLVPGLENLKVIRQWAGSYENTPDGNPILDRTGLDGFYTVAGMCGHGFMLGPAMGRVAADFITSGSQAAPYPEFALKRDFSQTEAMK</sequence>
<comment type="caution">
    <text evidence="3">The sequence shown here is derived from an EMBL/GenBank/DDBJ whole genome shotgun (WGS) entry which is preliminary data.</text>
</comment>
<dbReference type="AlphaFoldDB" id="A0A933IB92"/>
<dbReference type="Gene3D" id="3.50.50.60">
    <property type="entry name" value="FAD/NAD(P)-binding domain"/>
    <property type="match status" value="1"/>
</dbReference>
<dbReference type="SUPFAM" id="SSF51905">
    <property type="entry name" value="FAD/NAD(P)-binding domain"/>
    <property type="match status" value="1"/>
</dbReference>
<dbReference type="PANTHER" id="PTHR13847">
    <property type="entry name" value="SARCOSINE DEHYDROGENASE-RELATED"/>
    <property type="match status" value="1"/>
</dbReference>
<dbReference type="InterPro" id="IPR006076">
    <property type="entry name" value="FAD-dep_OxRdtase"/>
</dbReference>
<dbReference type="Gene3D" id="3.30.9.10">
    <property type="entry name" value="D-Amino Acid Oxidase, subunit A, domain 2"/>
    <property type="match status" value="1"/>
</dbReference>
<evidence type="ECO:0000259" key="2">
    <source>
        <dbReference type="Pfam" id="PF01266"/>
    </source>
</evidence>
<dbReference type="GO" id="GO:0016491">
    <property type="term" value="F:oxidoreductase activity"/>
    <property type="evidence" value="ECO:0007669"/>
    <property type="project" value="UniProtKB-KW"/>
</dbReference>
<dbReference type="Proteomes" id="UP000736328">
    <property type="component" value="Unassembled WGS sequence"/>
</dbReference>
<accession>A0A933IB92</accession>
<gene>
    <name evidence="3" type="ORF">HY768_02705</name>
</gene>
<proteinExistence type="predicted"/>
<evidence type="ECO:0000313" key="4">
    <source>
        <dbReference type="Proteomes" id="UP000736328"/>
    </source>
</evidence>
<name>A0A933IB92_UNCT6</name>
<protein>
    <submittedName>
        <fullName evidence="3">FAD-binding oxidoreductase</fullName>
    </submittedName>
</protein>
<dbReference type="InterPro" id="IPR036188">
    <property type="entry name" value="FAD/NAD-bd_sf"/>
</dbReference>
<keyword evidence="1" id="KW-0560">Oxidoreductase</keyword>
<reference evidence="3" key="1">
    <citation type="submission" date="2020-07" db="EMBL/GenBank/DDBJ databases">
        <title>Huge and variable diversity of episymbiotic CPR bacteria and DPANN archaea in groundwater ecosystems.</title>
        <authorList>
            <person name="He C.Y."/>
            <person name="Keren R."/>
            <person name="Whittaker M."/>
            <person name="Farag I.F."/>
            <person name="Doudna J."/>
            <person name="Cate J.H.D."/>
            <person name="Banfield J.F."/>
        </authorList>
    </citation>
    <scope>NUCLEOTIDE SEQUENCE</scope>
    <source>
        <strain evidence="3">NC_groundwater_1520_Pr4_B-0.1um_53_5</strain>
    </source>
</reference>